<dbReference type="PROSITE" id="PS00022">
    <property type="entry name" value="EGF_1"/>
    <property type="match status" value="2"/>
</dbReference>
<dbReference type="Proteomes" id="UP000499080">
    <property type="component" value="Unassembled WGS sequence"/>
</dbReference>
<evidence type="ECO:0000256" key="1">
    <source>
        <dbReference type="ARBA" id="ARBA00022536"/>
    </source>
</evidence>
<keyword evidence="3" id="KW-0677">Repeat</keyword>
<dbReference type="PROSITE" id="PS01186">
    <property type="entry name" value="EGF_2"/>
    <property type="match status" value="1"/>
</dbReference>
<feature type="non-terminal residue" evidence="7">
    <location>
        <position position="205"/>
    </location>
</feature>
<dbReference type="InterPro" id="IPR052108">
    <property type="entry name" value="MEGF/SIB"/>
</dbReference>
<dbReference type="SMART" id="SM00181">
    <property type="entry name" value="EGF"/>
    <property type="match status" value="2"/>
</dbReference>
<dbReference type="FunFam" id="2.170.300.10:FF:000041">
    <property type="entry name" value="Tyrosine protein kinase receptor tie-1, putative"/>
    <property type="match status" value="1"/>
</dbReference>
<keyword evidence="1 5" id="KW-0245">EGF-like domain</keyword>
<evidence type="ECO:0000256" key="3">
    <source>
        <dbReference type="ARBA" id="ARBA00022737"/>
    </source>
</evidence>
<dbReference type="InterPro" id="IPR002049">
    <property type="entry name" value="LE_dom"/>
</dbReference>
<name>A0A4Y2VUH7_ARAVE</name>
<dbReference type="PANTHER" id="PTHR24035:SF109">
    <property type="entry name" value="PROTEIN DRAPER"/>
    <property type="match status" value="1"/>
</dbReference>
<feature type="disulfide bond" evidence="5">
    <location>
        <begin position="152"/>
        <end position="161"/>
    </location>
</feature>
<dbReference type="OrthoDB" id="6433807at2759"/>
<dbReference type="InterPro" id="IPR000742">
    <property type="entry name" value="EGF"/>
</dbReference>
<feature type="domain" description="EGF-like" evidence="6">
    <location>
        <begin position="127"/>
        <end position="162"/>
    </location>
</feature>
<sequence length="205" mass="22197">MAQATVRIIPPCLSVRGKINEPAAANSNCGLSGECIISPIMNGTCDILQTTHHLRWALKRNIAIIAATREARTCYLYSKFLLYLRCPPGIGGLDHIYLSLWAELPVHHFGYIPLRKTFPPACPPGWFGERCSGRCNCLNAGQCAPDTGKCKCPSGYAGKHCEQACPKGSYGMNCSERCDCGDHPCHPASGTCLCPPGFTGQRCHL</sequence>
<organism evidence="7 8">
    <name type="scientific">Araneus ventricosus</name>
    <name type="common">Orbweaver spider</name>
    <name type="synonym">Epeira ventricosa</name>
    <dbReference type="NCBI Taxonomy" id="182803"/>
    <lineage>
        <taxon>Eukaryota</taxon>
        <taxon>Metazoa</taxon>
        <taxon>Ecdysozoa</taxon>
        <taxon>Arthropoda</taxon>
        <taxon>Chelicerata</taxon>
        <taxon>Arachnida</taxon>
        <taxon>Araneae</taxon>
        <taxon>Araneomorphae</taxon>
        <taxon>Entelegynae</taxon>
        <taxon>Araneoidea</taxon>
        <taxon>Araneidae</taxon>
        <taxon>Araneus</taxon>
    </lineage>
</organism>
<dbReference type="Gene3D" id="2.170.300.10">
    <property type="entry name" value="Tie2 ligand-binding domain superfamily"/>
    <property type="match status" value="1"/>
</dbReference>
<proteinExistence type="predicted"/>
<dbReference type="PANTHER" id="PTHR24035">
    <property type="entry name" value="MULTIPLE EPIDERMAL GROWTH FACTOR-LIKE DOMAINS PROTEIN"/>
    <property type="match status" value="1"/>
</dbReference>
<dbReference type="EMBL" id="BGPR01051905">
    <property type="protein sequence ID" value="GBO28809.1"/>
    <property type="molecule type" value="Genomic_DNA"/>
</dbReference>
<evidence type="ECO:0000256" key="4">
    <source>
        <dbReference type="ARBA" id="ARBA00023157"/>
    </source>
</evidence>
<evidence type="ECO:0000313" key="8">
    <source>
        <dbReference type="Proteomes" id="UP000499080"/>
    </source>
</evidence>
<dbReference type="CDD" id="cd00055">
    <property type="entry name" value="EGF_Lam"/>
    <property type="match status" value="2"/>
</dbReference>
<keyword evidence="4 5" id="KW-1015">Disulfide bond</keyword>
<dbReference type="Pfam" id="PF00053">
    <property type="entry name" value="EGF_laminin"/>
    <property type="match status" value="1"/>
</dbReference>
<dbReference type="SMART" id="SM00180">
    <property type="entry name" value="EGF_Lam"/>
    <property type="match status" value="2"/>
</dbReference>
<protein>
    <submittedName>
        <fullName evidence="7">Protein draper</fullName>
    </submittedName>
</protein>
<evidence type="ECO:0000256" key="2">
    <source>
        <dbReference type="ARBA" id="ARBA00022729"/>
    </source>
</evidence>
<evidence type="ECO:0000256" key="5">
    <source>
        <dbReference type="PROSITE-ProRule" id="PRU00076"/>
    </source>
</evidence>
<evidence type="ECO:0000259" key="6">
    <source>
        <dbReference type="PROSITE" id="PS50026"/>
    </source>
</evidence>
<gene>
    <name evidence="7" type="primary">drpr_1</name>
    <name evidence="7" type="ORF">AVEN_241636_1</name>
</gene>
<dbReference type="PRINTS" id="PR00011">
    <property type="entry name" value="EGFLAMININ"/>
</dbReference>
<reference evidence="7 8" key="1">
    <citation type="journal article" date="2019" name="Sci. Rep.">
        <title>Orb-weaving spider Araneus ventricosus genome elucidates the spidroin gene catalogue.</title>
        <authorList>
            <person name="Kono N."/>
            <person name="Nakamura H."/>
            <person name="Ohtoshi R."/>
            <person name="Moran D.A.P."/>
            <person name="Shinohara A."/>
            <person name="Yoshida Y."/>
            <person name="Fujiwara M."/>
            <person name="Mori M."/>
            <person name="Tomita M."/>
            <person name="Arakawa K."/>
        </authorList>
    </citation>
    <scope>NUCLEOTIDE SEQUENCE [LARGE SCALE GENOMIC DNA]</scope>
</reference>
<keyword evidence="8" id="KW-1185">Reference proteome</keyword>
<evidence type="ECO:0000313" key="7">
    <source>
        <dbReference type="EMBL" id="GBO28809.1"/>
    </source>
</evidence>
<comment type="caution">
    <text evidence="7">The sequence shown here is derived from an EMBL/GenBank/DDBJ whole genome shotgun (WGS) entry which is preliminary data.</text>
</comment>
<dbReference type="PROSITE" id="PS50026">
    <property type="entry name" value="EGF_3"/>
    <property type="match status" value="1"/>
</dbReference>
<accession>A0A4Y2VUH7</accession>
<comment type="caution">
    <text evidence="5">Lacks conserved residue(s) required for the propagation of feature annotation.</text>
</comment>
<dbReference type="AlphaFoldDB" id="A0A4Y2VUH7"/>
<keyword evidence="2" id="KW-0732">Signal</keyword>